<comment type="cofactor">
    <cofactor evidence="2">
        <name>[4Fe-4S] cluster</name>
        <dbReference type="ChEBI" id="CHEBI:49883"/>
    </cofactor>
</comment>
<keyword evidence="8" id="KW-0808">Transferase</keyword>
<dbReference type="Gene3D" id="3.30.565.10">
    <property type="entry name" value="Histidine kinase-like ATPase, C-terminal domain"/>
    <property type="match status" value="1"/>
</dbReference>
<dbReference type="PROSITE" id="PS50112">
    <property type="entry name" value="PAS"/>
    <property type="match status" value="1"/>
</dbReference>
<evidence type="ECO:0000256" key="9">
    <source>
        <dbReference type="ARBA" id="ARBA00022723"/>
    </source>
</evidence>
<evidence type="ECO:0000256" key="4">
    <source>
        <dbReference type="ARBA" id="ARBA00012438"/>
    </source>
</evidence>
<dbReference type="InterPro" id="IPR000014">
    <property type="entry name" value="PAS"/>
</dbReference>
<keyword evidence="11" id="KW-0408">Iron</keyword>
<dbReference type="RefSeq" id="WP_042822372.1">
    <property type="nucleotide sequence ID" value="NZ_CP053649.1"/>
</dbReference>
<dbReference type="InterPro" id="IPR013656">
    <property type="entry name" value="PAS_4"/>
</dbReference>
<dbReference type="InterPro" id="IPR050482">
    <property type="entry name" value="Sensor_HK_TwoCompSys"/>
</dbReference>
<reference evidence="16 17" key="1">
    <citation type="submission" date="2014-09" db="EMBL/GenBank/DDBJ databases">
        <title>A draft genome sequence for Xanthomonas axonopodis pv. vasculorum NCPPB 900.</title>
        <authorList>
            <person name="Harrison J."/>
            <person name="Studholme D.J."/>
        </authorList>
    </citation>
    <scope>NUCLEOTIDE SEQUENCE [LARGE SCALE GENOMIC DNA]</scope>
    <source>
        <strain evidence="16 17">NCPPB 900</strain>
    </source>
</reference>
<dbReference type="InterPro" id="IPR036890">
    <property type="entry name" value="HATPase_C_sf"/>
</dbReference>
<comment type="catalytic activity">
    <reaction evidence="1">
        <text>ATP + protein L-histidine = ADP + protein N-phospho-L-histidine.</text>
        <dbReference type="EC" id="2.7.13.3"/>
    </reaction>
</comment>
<sequence length="710" mass="78501">MAASLALKVVRGSMQQPVAAPAFSSAPVSCLRLAERLQQGLWTLTGLYLLVGVIWLLLGNRLLNLAGGAMPERWSDASFLVLSSIVIHLVLRRFTGLIVDEYAQLAQSEALLQAKFLALPSPAFIYDLATMRILDANPAALEFFGWERDEFLQQTLQAIWPNADGERLEEIIAQIRGKGDATCVLNEDLMTRSGPRHVEVRSNQLHLASGPARLVVTVDRSEERRAQDLRDEALERLEEAQSIARLGSWQLDRTTGLGRYSPAVYRLLGRSVPMHRREHRLEELLNASDSATQVRIERMIEDMCTGGEVQIDVLLPLTGGDSQPRTVHLRAESVTLPSGARHVHGTLQDVSEREQSRRLLREREEQFKELVRVLPDGVLILADEHVMYANAAGSAQFGFQGETILGEPLQTLVGDTDLPVVREYLRAGSDRNEPVSSARAMRRRDGSTFYAGLSAGDIRYGGRSCKLLVVRDLSEPERMRDALAESNAELQAMAKRLFSLQEDERRAISRDLHDDIGQAITAMKLSAHAALDEPDADARREDLLEVVSLADTTVTKLRNLSMLLRPPQLDALGLEAALRWQASMLFRASQVRLELDIQALEERPGNEIEQACFRIAQESLTNALRHACAGEVHLRLHSIDGDSFLLEVSDDGDGFEPEGPRGLGLIVMRERAQTVGGTLAIESAPGAGTRVTLRLPYHTVGEPVHDDGGR</sequence>
<dbReference type="GO" id="GO:0000155">
    <property type="term" value="F:phosphorelay sensor kinase activity"/>
    <property type="evidence" value="ECO:0007669"/>
    <property type="project" value="InterPro"/>
</dbReference>
<evidence type="ECO:0000256" key="13">
    <source>
        <dbReference type="ARBA" id="ARBA00023014"/>
    </source>
</evidence>
<dbReference type="NCBIfam" id="TIGR00229">
    <property type="entry name" value="sensory_box"/>
    <property type="match status" value="2"/>
</dbReference>
<gene>
    <name evidence="16" type="ORF">GW15_0209040</name>
</gene>
<evidence type="ECO:0000256" key="3">
    <source>
        <dbReference type="ARBA" id="ARBA00004496"/>
    </source>
</evidence>
<keyword evidence="6" id="KW-0004">4Fe-4S</keyword>
<dbReference type="SMART" id="SM00091">
    <property type="entry name" value="PAS"/>
    <property type="match status" value="3"/>
</dbReference>
<dbReference type="EC" id="2.7.13.3" evidence="4"/>
<dbReference type="GO" id="GO:0046983">
    <property type="term" value="F:protein dimerization activity"/>
    <property type="evidence" value="ECO:0007669"/>
    <property type="project" value="InterPro"/>
</dbReference>
<evidence type="ECO:0000256" key="7">
    <source>
        <dbReference type="ARBA" id="ARBA00022490"/>
    </source>
</evidence>
<dbReference type="SUPFAM" id="SSF55874">
    <property type="entry name" value="ATPase domain of HSP90 chaperone/DNA topoisomerase II/histidine kinase"/>
    <property type="match status" value="1"/>
</dbReference>
<proteinExistence type="predicted"/>
<comment type="function">
    <text evidence="14">Member of the two-component regulatory system NreB/NreC involved in the control of dissimilatory nitrate/nitrite reduction in response to oxygen. NreB functions as a direct oxygen sensor histidine kinase which is autophosphorylated, in the absence of oxygen, probably at the conserved histidine residue, and transfers its phosphate group probably to a conserved aspartate residue of NreC. NreB/NreC activates the expression of the nitrate (narGHJI) and nitrite (nir) reductase operons, as well as the putative nitrate transporter gene narT.</text>
</comment>
<dbReference type="Pfam" id="PF02518">
    <property type="entry name" value="HATPase_c"/>
    <property type="match status" value="1"/>
</dbReference>
<dbReference type="InterPro" id="IPR003594">
    <property type="entry name" value="HATPase_dom"/>
</dbReference>
<keyword evidence="13" id="KW-0411">Iron-sulfur</keyword>
<keyword evidence="9" id="KW-0479">Metal-binding</keyword>
<keyword evidence="12" id="KW-0902">Two-component regulatory system</keyword>
<dbReference type="Pfam" id="PF08448">
    <property type="entry name" value="PAS_4"/>
    <property type="match status" value="1"/>
</dbReference>
<evidence type="ECO:0000256" key="2">
    <source>
        <dbReference type="ARBA" id="ARBA00001966"/>
    </source>
</evidence>
<dbReference type="InterPro" id="IPR005467">
    <property type="entry name" value="His_kinase_dom"/>
</dbReference>
<name>A0A098Q020_9XANT</name>
<dbReference type="GO" id="GO:0005737">
    <property type="term" value="C:cytoplasm"/>
    <property type="evidence" value="ECO:0007669"/>
    <property type="project" value="UniProtKB-SubCell"/>
</dbReference>
<dbReference type="Pfam" id="PF00989">
    <property type="entry name" value="PAS"/>
    <property type="match status" value="1"/>
</dbReference>
<evidence type="ECO:0000256" key="5">
    <source>
        <dbReference type="ARBA" id="ARBA00017322"/>
    </source>
</evidence>
<dbReference type="GO" id="GO:0051539">
    <property type="term" value="F:4 iron, 4 sulfur cluster binding"/>
    <property type="evidence" value="ECO:0007669"/>
    <property type="project" value="UniProtKB-KW"/>
</dbReference>
<dbReference type="eggNOG" id="COG4585">
    <property type="taxonomic scope" value="Bacteria"/>
</dbReference>
<dbReference type="InterPro" id="IPR004358">
    <property type="entry name" value="Sig_transdc_His_kin-like_C"/>
</dbReference>
<dbReference type="GO" id="GO:0016020">
    <property type="term" value="C:membrane"/>
    <property type="evidence" value="ECO:0007669"/>
    <property type="project" value="InterPro"/>
</dbReference>
<evidence type="ECO:0000256" key="14">
    <source>
        <dbReference type="ARBA" id="ARBA00024827"/>
    </source>
</evidence>
<dbReference type="Gene3D" id="3.30.450.20">
    <property type="entry name" value="PAS domain"/>
    <property type="match status" value="3"/>
</dbReference>
<dbReference type="PANTHER" id="PTHR24421">
    <property type="entry name" value="NITRATE/NITRITE SENSOR PROTEIN NARX-RELATED"/>
    <property type="match status" value="1"/>
</dbReference>
<dbReference type="PRINTS" id="PR00344">
    <property type="entry name" value="BCTRLSENSOR"/>
</dbReference>
<dbReference type="eggNOG" id="COG3852">
    <property type="taxonomic scope" value="Bacteria"/>
</dbReference>
<keyword evidence="7" id="KW-0963">Cytoplasm</keyword>
<dbReference type="EMBL" id="JPHD02000068">
    <property type="protein sequence ID" value="KGE52296.1"/>
    <property type="molecule type" value="Genomic_DNA"/>
</dbReference>
<protein>
    <recommendedName>
        <fullName evidence="5">Oxygen sensor histidine kinase NreB</fullName>
        <ecNumber evidence="4">2.7.13.3</ecNumber>
    </recommendedName>
    <alternativeName>
        <fullName evidence="15">Nitrogen regulation protein B</fullName>
    </alternativeName>
</protein>
<evidence type="ECO:0000313" key="16">
    <source>
        <dbReference type="EMBL" id="KGE52296.1"/>
    </source>
</evidence>
<evidence type="ECO:0000256" key="11">
    <source>
        <dbReference type="ARBA" id="ARBA00023004"/>
    </source>
</evidence>
<evidence type="ECO:0000256" key="12">
    <source>
        <dbReference type="ARBA" id="ARBA00023012"/>
    </source>
</evidence>
<evidence type="ECO:0000256" key="15">
    <source>
        <dbReference type="ARBA" id="ARBA00030800"/>
    </source>
</evidence>
<evidence type="ECO:0000256" key="6">
    <source>
        <dbReference type="ARBA" id="ARBA00022485"/>
    </source>
</evidence>
<organism evidence="16 17">
    <name type="scientific">Xanthomonas axonopodis pv. vasculorum</name>
    <dbReference type="NCBI Taxonomy" id="325777"/>
    <lineage>
        <taxon>Bacteria</taxon>
        <taxon>Pseudomonadati</taxon>
        <taxon>Pseudomonadota</taxon>
        <taxon>Gammaproteobacteria</taxon>
        <taxon>Lysobacterales</taxon>
        <taxon>Lysobacteraceae</taxon>
        <taxon>Xanthomonas</taxon>
    </lineage>
</organism>
<accession>A0A098Q020</accession>
<evidence type="ECO:0000256" key="10">
    <source>
        <dbReference type="ARBA" id="ARBA00022777"/>
    </source>
</evidence>
<evidence type="ECO:0000256" key="8">
    <source>
        <dbReference type="ARBA" id="ARBA00022679"/>
    </source>
</evidence>
<evidence type="ECO:0000256" key="1">
    <source>
        <dbReference type="ARBA" id="ARBA00000085"/>
    </source>
</evidence>
<dbReference type="GO" id="GO:0003677">
    <property type="term" value="F:DNA binding"/>
    <property type="evidence" value="ECO:0007669"/>
    <property type="project" value="UniProtKB-KW"/>
</dbReference>
<comment type="subcellular location">
    <subcellularLocation>
        <location evidence="3">Cytoplasm</location>
    </subcellularLocation>
</comment>
<dbReference type="InterPro" id="IPR013767">
    <property type="entry name" value="PAS_fold"/>
</dbReference>
<dbReference type="CDD" id="cd16917">
    <property type="entry name" value="HATPase_UhpB-NarQ-NarX-like"/>
    <property type="match status" value="1"/>
</dbReference>
<dbReference type="CDD" id="cd00130">
    <property type="entry name" value="PAS"/>
    <property type="match status" value="2"/>
</dbReference>
<dbReference type="InterPro" id="IPR011712">
    <property type="entry name" value="Sig_transdc_His_kin_sub3_dim/P"/>
</dbReference>
<dbReference type="InterPro" id="IPR035965">
    <property type="entry name" value="PAS-like_dom_sf"/>
</dbReference>
<comment type="caution">
    <text evidence="16">The sequence shown here is derived from an EMBL/GenBank/DDBJ whole genome shotgun (WGS) entry which is preliminary data.</text>
</comment>
<dbReference type="SUPFAM" id="SSF55785">
    <property type="entry name" value="PYP-like sensor domain (PAS domain)"/>
    <property type="match status" value="3"/>
</dbReference>
<dbReference type="HOGENOM" id="CLU_402206_0_0_6"/>
<dbReference type="GO" id="GO:0046872">
    <property type="term" value="F:metal ion binding"/>
    <property type="evidence" value="ECO:0007669"/>
    <property type="project" value="UniProtKB-KW"/>
</dbReference>
<dbReference type="PROSITE" id="PS50109">
    <property type="entry name" value="HIS_KIN"/>
    <property type="match status" value="1"/>
</dbReference>
<dbReference type="SMART" id="SM00387">
    <property type="entry name" value="HATPase_c"/>
    <property type="match status" value="1"/>
</dbReference>
<dbReference type="PANTHER" id="PTHR24421:SF61">
    <property type="entry name" value="OXYGEN SENSOR HISTIDINE KINASE NREB"/>
    <property type="match status" value="1"/>
</dbReference>
<dbReference type="AlphaFoldDB" id="A0A098Q020"/>
<keyword evidence="10" id="KW-0418">Kinase</keyword>
<dbReference type="Gene3D" id="1.20.5.1930">
    <property type="match status" value="1"/>
</dbReference>
<dbReference type="Pfam" id="PF07730">
    <property type="entry name" value="HisKA_3"/>
    <property type="match status" value="1"/>
</dbReference>
<dbReference type="Proteomes" id="UP000028012">
    <property type="component" value="Unassembled WGS sequence"/>
</dbReference>
<dbReference type="STRING" id="325777.GW15_0209040"/>
<keyword evidence="16" id="KW-0238">DNA-binding</keyword>
<evidence type="ECO:0000313" key="17">
    <source>
        <dbReference type="Proteomes" id="UP000028012"/>
    </source>
</evidence>
<dbReference type="GeneID" id="58003405"/>